<dbReference type="GeneID" id="33559813"/>
<feature type="compositionally biased region" description="Gly residues" evidence="3">
    <location>
        <begin position="129"/>
        <end position="139"/>
    </location>
</feature>
<dbReference type="OrthoDB" id="428734at2759"/>
<evidence type="ECO:0000313" key="5">
    <source>
        <dbReference type="EMBL" id="ORX39457.1"/>
    </source>
</evidence>
<dbReference type="Proteomes" id="UP000193218">
    <property type="component" value="Unassembled WGS sequence"/>
</dbReference>
<dbReference type="PANTHER" id="PTHR12121:SF100">
    <property type="entry name" value="POLY(A)-SPECIFIC RIBONUCLEASE"/>
    <property type="match status" value="1"/>
</dbReference>
<evidence type="ECO:0000313" key="6">
    <source>
        <dbReference type="Proteomes" id="UP000193218"/>
    </source>
</evidence>
<feature type="region of interest" description="Disordered" evidence="3">
    <location>
        <begin position="393"/>
        <end position="421"/>
    </location>
</feature>
<dbReference type="STRING" id="4999.A0A1Y1UPF5"/>
<keyword evidence="1" id="KW-0433">Leucine-rich repeat</keyword>
<feature type="compositionally biased region" description="Pro residues" evidence="3">
    <location>
        <begin position="41"/>
        <end position="62"/>
    </location>
</feature>
<dbReference type="EMBL" id="NBSH01000003">
    <property type="protein sequence ID" value="ORX39457.1"/>
    <property type="molecule type" value="Genomic_DNA"/>
</dbReference>
<feature type="region of interest" description="Disordered" evidence="3">
    <location>
        <begin position="165"/>
        <end position="270"/>
    </location>
</feature>
<dbReference type="SMART" id="SM00369">
    <property type="entry name" value="LRR_TYP"/>
    <property type="match status" value="3"/>
</dbReference>
<feature type="compositionally biased region" description="Low complexity" evidence="3">
    <location>
        <begin position="84"/>
        <end position="98"/>
    </location>
</feature>
<feature type="compositionally biased region" description="Gly residues" evidence="3">
    <location>
        <begin position="63"/>
        <end position="78"/>
    </location>
</feature>
<dbReference type="AlphaFoldDB" id="A0A1Y1UPF5"/>
<sequence>MFYPHHQSGQPASSSKHHDGPPGPGSNAPPSGLGGTWGRHPFPPPGGPMPLPSPGYGPPSGPGGPNGNQGPSGQGVNGMMGFAPGPHLPGHGPHPSFGNGSGGMHLGSGAGGSLGMGYGMGMFANSGGQGNGLGGGQGGSPPRPAESNMPMTSHWQQQLMRYEAARASNSPHHRARSAAMASRMSNKPSAVTISDPNHISTPSSLAPTLNGTSKKHNAGSLSVSSRIETPPPPSSDPGTTPALSTVDPADPTAAPAPATKDDETTSNEPWMGLDLGGIKLRTLSTALFTFTHITQLYVNHNALSSLPSAISSLRQLSLLDATGNELTAIPPEVGYLFKLTELLLFDNHLTTLPFELGMLYKLETLGIEGNPMDEKFKKLLAENGTPGLIMHLRDEAPSPDPPPQRSWIEIENPPPHPSEGKQEQLTVLSYNILCPSFTPSSTYVYTPSWALDWQYRKGVILDEITNAAPEIVCLQEIDCEQYAEFFHPHLKQHGYEGCHYPRTRARTMPPEEAKLVDGCATFWKADRFQLIETQVIEFNQVALQKIDMRTDDMFNRVMSRDNIAVVCNFELIASGARLMVCNAHIYWDHRYRDVKLVQTGMLMEELEKAIDRFASLPPKPQTGSEYNNGKSPSYDRRKHGLDIPFILCMDTNSTLDSSVYNYLSTGTVPPDHEDFMSHTYGTYTNKGLTHGLDLESVCASFGGMKMTNHTPTFKEAIDYIFFTPQNLSVLSVLGDVSQDYLDKTVGFPNVHFPSDHIPVFAQLRIKGKVDPSASGDDKPNGFRRRD</sequence>
<keyword evidence="2" id="KW-0677">Repeat</keyword>
<keyword evidence="6" id="KW-1185">Reference proteome</keyword>
<dbReference type="InterPro" id="IPR003591">
    <property type="entry name" value="Leu-rich_rpt_typical-subtyp"/>
</dbReference>
<gene>
    <name evidence="5" type="ORF">BD324DRAFT_649530</name>
</gene>
<feature type="compositionally biased region" description="Polar residues" evidence="3">
    <location>
        <begin position="186"/>
        <end position="212"/>
    </location>
</feature>
<dbReference type="GO" id="GO:0004519">
    <property type="term" value="F:endonuclease activity"/>
    <property type="evidence" value="ECO:0007669"/>
    <property type="project" value="UniProtKB-KW"/>
</dbReference>
<dbReference type="InterPro" id="IPR050410">
    <property type="entry name" value="CCR4/nocturin_mRNA_transcr"/>
</dbReference>
<dbReference type="SUPFAM" id="SSF56219">
    <property type="entry name" value="DNase I-like"/>
    <property type="match status" value="1"/>
</dbReference>
<keyword evidence="5" id="KW-0269">Exonuclease</keyword>
<accession>A0A1Y1UPF5</accession>
<dbReference type="Gene3D" id="3.60.10.10">
    <property type="entry name" value="Endonuclease/exonuclease/phosphatase"/>
    <property type="match status" value="1"/>
</dbReference>
<dbReference type="PANTHER" id="PTHR12121">
    <property type="entry name" value="CARBON CATABOLITE REPRESSOR PROTEIN 4"/>
    <property type="match status" value="1"/>
</dbReference>
<proteinExistence type="predicted"/>
<reference evidence="5 6" key="1">
    <citation type="submission" date="2017-03" db="EMBL/GenBank/DDBJ databases">
        <title>Widespread Adenine N6-methylation of Active Genes in Fungi.</title>
        <authorList>
            <consortium name="DOE Joint Genome Institute"/>
            <person name="Mondo S.J."/>
            <person name="Dannebaum R.O."/>
            <person name="Kuo R.C."/>
            <person name="Louie K.B."/>
            <person name="Bewick A.J."/>
            <person name="Labutti K."/>
            <person name="Haridas S."/>
            <person name="Kuo A."/>
            <person name="Salamov A."/>
            <person name="Ahrendt S.R."/>
            <person name="Lau R."/>
            <person name="Bowen B.P."/>
            <person name="Lipzen A."/>
            <person name="Sullivan W."/>
            <person name="Andreopoulos W.B."/>
            <person name="Clum A."/>
            <person name="Lindquist E."/>
            <person name="Daum C."/>
            <person name="Northen T.R."/>
            <person name="Ramamoorthy G."/>
            <person name="Schmitz R.J."/>
            <person name="Gryganskyi A."/>
            <person name="Culley D."/>
            <person name="Magnuson J."/>
            <person name="James T.Y."/>
            <person name="O'Malley M.A."/>
            <person name="Stajich J.E."/>
            <person name="Spatafora J.W."/>
            <person name="Visel A."/>
            <person name="Grigoriev I.V."/>
        </authorList>
    </citation>
    <scope>NUCLEOTIDE SEQUENCE [LARGE SCALE GENOMIC DNA]</scope>
    <source>
        <strain evidence="5 6">NRRL Y-17943</strain>
    </source>
</reference>
<feature type="compositionally biased region" description="Low complexity" evidence="3">
    <location>
        <begin position="236"/>
        <end position="258"/>
    </location>
</feature>
<feature type="region of interest" description="Disordered" evidence="3">
    <location>
        <begin position="1"/>
        <end position="104"/>
    </location>
</feature>
<dbReference type="RefSeq" id="XP_021873320.1">
    <property type="nucleotide sequence ID" value="XM_022018004.1"/>
</dbReference>
<dbReference type="CDD" id="cd09097">
    <property type="entry name" value="Deadenylase_CCR4"/>
    <property type="match status" value="1"/>
</dbReference>
<organism evidence="5 6">
    <name type="scientific">Kockovaella imperatae</name>
    <dbReference type="NCBI Taxonomy" id="4999"/>
    <lineage>
        <taxon>Eukaryota</taxon>
        <taxon>Fungi</taxon>
        <taxon>Dikarya</taxon>
        <taxon>Basidiomycota</taxon>
        <taxon>Agaricomycotina</taxon>
        <taxon>Tremellomycetes</taxon>
        <taxon>Tremellales</taxon>
        <taxon>Cuniculitremaceae</taxon>
        <taxon>Kockovaella</taxon>
    </lineage>
</organism>
<evidence type="ECO:0000259" key="4">
    <source>
        <dbReference type="Pfam" id="PF03372"/>
    </source>
</evidence>
<dbReference type="Pfam" id="PF03372">
    <property type="entry name" value="Exo_endo_phos"/>
    <property type="match status" value="1"/>
</dbReference>
<evidence type="ECO:0000256" key="3">
    <source>
        <dbReference type="SAM" id="MobiDB-lite"/>
    </source>
</evidence>
<dbReference type="GO" id="GO:0000175">
    <property type="term" value="F:3'-5'-RNA exonuclease activity"/>
    <property type="evidence" value="ECO:0007669"/>
    <property type="project" value="TreeGrafter"/>
</dbReference>
<name>A0A1Y1UPF5_9TREE</name>
<dbReference type="InParanoid" id="A0A1Y1UPF5"/>
<protein>
    <submittedName>
        <fullName evidence="5">Endonuclease/exonuclease/phosphatase</fullName>
    </submittedName>
</protein>
<feature type="region of interest" description="Disordered" evidence="3">
    <location>
        <begin position="129"/>
        <end position="150"/>
    </location>
</feature>
<keyword evidence="5" id="KW-0378">Hydrolase</keyword>
<evidence type="ECO:0000256" key="2">
    <source>
        <dbReference type="ARBA" id="ARBA00022737"/>
    </source>
</evidence>
<dbReference type="InterPro" id="IPR005135">
    <property type="entry name" value="Endo/exonuclease/phosphatase"/>
</dbReference>
<dbReference type="Gene3D" id="3.80.10.10">
    <property type="entry name" value="Ribonuclease Inhibitor"/>
    <property type="match status" value="1"/>
</dbReference>
<keyword evidence="5" id="KW-0255">Endonuclease</keyword>
<dbReference type="InterPro" id="IPR032675">
    <property type="entry name" value="LRR_dom_sf"/>
</dbReference>
<evidence type="ECO:0000256" key="1">
    <source>
        <dbReference type="ARBA" id="ARBA00022614"/>
    </source>
</evidence>
<keyword evidence="5" id="KW-0540">Nuclease</keyword>
<comment type="caution">
    <text evidence="5">The sequence shown here is derived from an EMBL/GenBank/DDBJ whole genome shotgun (WGS) entry which is preliminary data.</text>
</comment>
<dbReference type="FunCoup" id="A0A1Y1UPF5">
    <property type="interactions" value="427"/>
</dbReference>
<dbReference type="InterPro" id="IPR036691">
    <property type="entry name" value="Endo/exonu/phosph_ase_sf"/>
</dbReference>
<feature type="domain" description="Endonuclease/exonuclease/phosphatase" evidence="4">
    <location>
        <begin position="428"/>
        <end position="756"/>
    </location>
</feature>
<dbReference type="SUPFAM" id="SSF52058">
    <property type="entry name" value="L domain-like"/>
    <property type="match status" value="1"/>
</dbReference>